<dbReference type="PANTHER" id="PTHR44329">
    <property type="entry name" value="SERINE/THREONINE-PROTEIN KINASE TNNI3K-RELATED"/>
    <property type="match status" value="1"/>
</dbReference>
<dbReference type="InterPro" id="IPR000719">
    <property type="entry name" value="Prot_kinase_dom"/>
</dbReference>
<protein>
    <recommendedName>
        <fullName evidence="2">Protein kinase domain-containing protein</fullName>
    </recommendedName>
</protein>
<dbReference type="Pfam" id="PF00069">
    <property type="entry name" value="Pkinase"/>
    <property type="match status" value="1"/>
</dbReference>
<dbReference type="GO" id="GO:0004674">
    <property type="term" value="F:protein serine/threonine kinase activity"/>
    <property type="evidence" value="ECO:0007669"/>
    <property type="project" value="TreeGrafter"/>
</dbReference>
<dbReference type="OrthoDB" id="4760831at2759"/>
<sequence length="800" mass="89061">MGDNFQEVPRGHDASHQPNPCPPRDYQDEEESRDSRLKAIWDQDLGRVKNATVSYRQAFVLLLSWHKDVDDLHTSEEVTKLENVFRDTFKYKTVQKVLTKDPRRKAQNQVNRYLAEFVDDHDDTNTLLIVYYAGHGRPGESKGSVVLEANMSAKPDDGSSLHEIVWNSAEHNIKATKSDVLLIFDCCYAGALDQNVRSNATRRAFEFLAATSANSTTRRPGERSFTTALIWALEHLVEKGKRFPTQELLSKILEAPNFPTEQVPRLGERGLACVRRIVLAPLSDDTGPDGGNSTGDFETGIREDLSVRFVFNSVITRHLVEQLVTGLRRLIIAESDLKVTTVLWEGINSSGSPKGKESLLQYYYAHKWLSGHARRKSVLCSPIESVPALVTSGSSSSDDDSVPTPPHHDGQDIATESTGVSGKPQMTNTRSTGHTVVPTTPVTPKMQPRKQNAMDSVESLIDDPVRSARRPQTLVSSLGFSNLTNKTIRALSRPSSRNPATAVNTETVAVKKVKLPKGSDDFEAFQSRVACVLKDIVVMNHPPLADCDHILDLLGYGWNIGEGSIPILVTEFAPGRTLRQFLQENTETSGMEIVHFCRDVIAGLSELHSAGVIHGDLKLDNVLVVDMKAKISDFGHSLLMKPADEDEARQAYRGTELYNPPEITQQDRIDWETIDLRKCDMWALGLLCWEAMRRGKPFYEDRFVAAILSENDRNRSQSSLGSLPETTSLHSHSSVLSNIARVQGRLKLEAQRYSNKGLKLLTPAFTASMLKRVFEATWETDPVTRLGDASLMENSQLHET</sequence>
<evidence type="ECO:0000313" key="4">
    <source>
        <dbReference type="Proteomes" id="UP000256645"/>
    </source>
</evidence>
<reference evidence="3 4" key="1">
    <citation type="journal article" date="2018" name="IMA Fungus">
        <title>IMA Genome-F 9: Draft genome sequence of Annulohypoxylon stygium, Aspergillus mulundensis, Berkeleyomyces basicola (syn. Thielaviopsis basicola), Ceratocystis smalleyi, two Cercospora beticola strains, Coleophoma cylindrospora, Fusarium fracticaudum, Phialophora cf. hyalina, and Morchella septimelata.</title>
        <authorList>
            <person name="Wingfield B.D."/>
            <person name="Bills G.F."/>
            <person name="Dong Y."/>
            <person name="Huang W."/>
            <person name="Nel W.J."/>
            <person name="Swalarsk-Parry B.S."/>
            <person name="Vaghefi N."/>
            <person name="Wilken P.M."/>
            <person name="An Z."/>
            <person name="de Beer Z.W."/>
            <person name="De Vos L."/>
            <person name="Chen L."/>
            <person name="Duong T.A."/>
            <person name="Gao Y."/>
            <person name="Hammerbacher A."/>
            <person name="Kikkert J.R."/>
            <person name="Li Y."/>
            <person name="Li H."/>
            <person name="Li K."/>
            <person name="Li Q."/>
            <person name="Liu X."/>
            <person name="Ma X."/>
            <person name="Naidoo K."/>
            <person name="Pethybridge S.J."/>
            <person name="Sun J."/>
            <person name="Steenkamp E.T."/>
            <person name="van der Nest M.A."/>
            <person name="van Wyk S."/>
            <person name="Wingfield M.J."/>
            <person name="Xiong C."/>
            <person name="Yue Q."/>
            <person name="Zhang X."/>
        </authorList>
    </citation>
    <scope>NUCLEOTIDE SEQUENCE [LARGE SCALE GENOMIC DNA]</scope>
    <source>
        <strain evidence="3 4">BP6252</strain>
    </source>
</reference>
<keyword evidence="4" id="KW-1185">Reference proteome</keyword>
<dbReference type="SUPFAM" id="SSF56112">
    <property type="entry name" value="Protein kinase-like (PK-like)"/>
    <property type="match status" value="1"/>
</dbReference>
<dbReference type="CDD" id="cd00180">
    <property type="entry name" value="PKc"/>
    <property type="match status" value="1"/>
</dbReference>
<dbReference type="PROSITE" id="PS50011">
    <property type="entry name" value="PROTEIN_KINASE_DOM"/>
    <property type="match status" value="1"/>
</dbReference>
<dbReference type="Proteomes" id="UP000256645">
    <property type="component" value="Unassembled WGS sequence"/>
</dbReference>
<dbReference type="InterPro" id="IPR011600">
    <property type="entry name" value="Pept_C14_caspase"/>
</dbReference>
<feature type="region of interest" description="Disordered" evidence="1">
    <location>
        <begin position="390"/>
        <end position="451"/>
    </location>
</feature>
<dbReference type="AlphaFoldDB" id="A0A3D8S928"/>
<dbReference type="InterPro" id="IPR008271">
    <property type="entry name" value="Ser/Thr_kinase_AS"/>
</dbReference>
<dbReference type="Gene3D" id="3.40.50.1460">
    <property type="match status" value="1"/>
</dbReference>
<dbReference type="InterPro" id="IPR051681">
    <property type="entry name" value="Ser/Thr_Kinases-Pseudokinases"/>
</dbReference>
<dbReference type="GO" id="GO:0004197">
    <property type="term" value="F:cysteine-type endopeptidase activity"/>
    <property type="evidence" value="ECO:0007669"/>
    <property type="project" value="InterPro"/>
</dbReference>
<comment type="caution">
    <text evidence="3">The sequence shown here is derived from an EMBL/GenBank/DDBJ whole genome shotgun (WGS) entry which is preliminary data.</text>
</comment>
<dbReference type="STRING" id="1849047.A0A3D8S928"/>
<name>A0A3D8S928_9HELO</name>
<organism evidence="3 4">
    <name type="scientific">Coleophoma cylindrospora</name>
    <dbReference type="NCBI Taxonomy" id="1849047"/>
    <lineage>
        <taxon>Eukaryota</taxon>
        <taxon>Fungi</taxon>
        <taxon>Dikarya</taxon>
        <taxon>Ascomycota</taxon>
        <taxon>Pezizomycotina</taxon>
        <taxon>Leotiomycetes</taxon>
        <taxon>Helotiales</taxon>
        <taxon>Dermateaceae</taxon>
        <taxon>Coleophoma</taxon>
    </lineage>
</organism>
<evidence type="ECO:0000256" key="1">
    <source>
        <dbReference type="SAM" id="MobiDB-lite"/>
    </source>
</evidence>
<gene>
    <name evidence="3" type="ORF">BP6252_03400</name>
</gene>
<dbReference type="EMBL" id="PDLM01000003">
    <property type="protein sequence ID" value="RDW82288.1"/>
    <property type="molecule type" value="Genomic_DNA"/>
</dbReference>
<accession>A0A3D8S928</accession>
<feature type="compositionally biased region" description="Polar residues" evidence="1">
    <location>
        <begin position="414"/>
        <end position="434"/>
    </location>
</feature>
<dbReference type="PROSITE" id="PS00108">
    <property type="entry name" value="PROTEIN_KINASE_ST"/>
    <property type="match status" value="1"/>
</dbReference>
<dbReference type="GO" id="GO:0006508">
    <property type="term" value="P:proteolysis"/>
    <property type="evidence" value="ECO:0007669"/>
    <property type="project" value="InterPro"/>
</dbReference>
<dbReference type="GO" id="GO:0005524">
    <property type="term" value="F:ATP binding"/>
    <property type="evidence" value="ECO:0007669"/>
    <property type="project" value="InterPro"/>
</dbReference>
<dbReference type="SMART" id="SM00220">
    <property type="entry name" value="S_TKc"/>
    <property type="match status" value="1"/>
</dbReference>
<evidence type="ECO:0000313" key="3">
    <source>
        <dbReference type="EMBL" id="RDW82288.1"/>
    </source>
</evidence>
<feature type="compositionally biased region" description="Low complexity" evidence="1">
    <location>
        <begin position="435"/>
        <end position="444"/>
    </location>
</feature>
<feature type="domain" description="Protein kinase" evidence="2">
    <location>
        <begin position="469"/>
        <end position="800"/>
    </location>
</feature>
<proteinExistence type="predicted"/>
<feature type="region of interest" description="Disordered" evidence="1">
    <location>
        <begin position="1"/>
        <end position="33"/>
    </location>
</feature>
<dbReference type="Pfam" id="PF00656">
    <property type="entry name" value="Peptidase_C14"/>
    <property type="match status" value="1"/>
</dbReference>
<dbReference type="InterPro" id="IPR011009">
    <property type="entry name" value="Kinase-like_dom_sf"/>
</dbReference>
<evidence type="ECO:0000259" key="2">
    <source>
        <dbReference type="PROSITE" id="PS50011"/>
    </source>
</evidence>
<dbReference type="Gene3D" id="1.10.510.10">
    <property type="entry name" value="Transferase(Phosphotransferase) domain 1"/>
    <property type="match status" value="1"/>
</dbReference>